<dbReference type="PANTHER" id="PTHR47487:SF21">
    <property type="entry name" value="C2H2-TYPE DOMAIN-CONTAINING PROTEIN"/>
    <property type="match status" value="1"/>
</dbReference>
<dbReference type="Pfam" id="PF12874">
    <property type="entry name" value="zf-met"/>
    <property type="match status" value="4"/>
</dbReference>
<accession>A0A2C9V4X1</accession>
<dbReference type="InterPro" id="IPR013087">
    <property type="entry name" value="Znf_C2H2_type"/>
</dbReference>
<dbReference type="InterPro" id="IPR036236">
    <property type="entry name" value="Znf_C2H2_sf"/>
</dbReference>
<feature type="transmembrane region" description="Helical" evidence="1">
    <location>
        <begin position="23"/>
        <end position="44"/>
    </location>
</feature>
<dbReference type="EMBL" id="CM004396">
    <property type="protein sequence ID" value="OAY39457.1"/>
    <property type="molecule type" value="Genomic_DNA"/>
</dbReference>
<dbReference type="PROSITE" id="PS00028">
    <property type="entry name" value="ZINC_FINGER_C2H2_1"/>
    <property type="match status" value="1"/>
</dbReference>
<dbReference type="GO" id="GO:0008270">
    <property type="term" value="F:zinc ion binding"/>
    <property type="evidence" value="ECO:0007669"/>
    <property type="project" value="InterPro"/>
</dbReference>
<dbReference type="Pfam" id="PF03134">
    <property type="entry name" value="TB2_DP1_HVA22"/>
    <property type="match status" value="1"/>
</dbReference>
<dbReference type="Gene3D" id="3.30.160.60">
    <property type="entry name" value="Classic Zinc Finger"/>
    <property type="match status" value="3"/>
</dbReference>
<gene>
    <name evidence="3" type="ORF">MANES_10G096300</name>
</gene>
<protein>
    <recommendedName>
        <fullName evidence="2">C2H2-type domain-containing protein</fullName>
    </recommendedName>
</protein>
<dbReference type="STRING" id="3983.A0A2C9V4X1"/>
<dbReference type="SMART" id="SM00451">
    <property type="entry name" value="ZnF_U1"/>
    <property type="match status" value="4"/>
</dbReference>
<keyword evidence="1" id="KW-0812">Transmembrane</keyword>
<organism evidence="3">
    <name type="scientific">Manihot esculenta</name>
    <name type="common">Cassava</name>
    <name type="synonym">Jatropha manihot</name>
    <dbReference type="NCBI Taxonomy" id="3983"/>
    <lineage>
        <taxon>Eukaryota</taxon>
        <taxon>Viridiplantae</taxon>
        <taxon>Streptophyta</taxon>
        <taxon>Embryophyta</taxon>
        <taxon>Tracheophyta</taxon>
        <taxon>Spermatophyta</taxon>
        <taxon>Magnoliopsida</taxon>
        <taxon>eudicotyledons</taxon>
        <taxon>Gunneridae</taxon>
        <taxon>Pentapetalae</taxon>
        <taxon>rosids</taxon>
        <taxon>fabids</taxon>
        <taxon>Malpighiales</taxon>
        <taxon>Euphorbiaceae</taxon>
        <taxon>Crotonoideae</taxon>
        <taxon>Manihoteae</taxon>
        <taxon>Manihot</taxon>
    </lineage>
</organism>
<dbReference type="InterPro" id="IPR003604">
    <property type="entry name" value="Matrin/U1-like-C_Znf_C2H2"/>
</dbReference>
<evidence type="ECO:0000259" key="2">
    <source>
        <dbReference type="PROSITE" id="PS00028"/>
    </source>
</evidence>
<dbReference type="SUPFAM" id="SSF57667">
    <property type="entry name" value="beta-beta-alpha zinc fingers"/>
    <property type="match status" value="4"/>
</dbReference>
<dbReference type="SMART" id="SM00355">
    <property type="entry name" value="ZnF_C2H2"/>
    <property type="match status" value="4"/>
</dbReference>
<sequence>MHVNRCASIQAIETDSTDTQKLITYWVCFSLILLFEHAFLKLLLWLPWWTYIKLAIVGCLVTPHFDGSFYVYKHIVHPCFSMDLHSVMNRLIKLKWFFKQDMLVIEVKRDAKETETEALDNLIDFKPEFEESKVALAEPDPVLAIIRTSDPQDFKEGIPTAKDLPNVLPYNNIQMEWTCSICQVTTTCEANLISHLHGRRHKDARENLKAHVRQKKIDISKDSDEFGRLPDVIEMEKCRDNLAKKPHSKSTHEPWTCVLCQVTTTTKTDLVSHFRGRRHKDSLEKLEAKVQISKINNSPPSAETGLNLHDRPWTCGICQAKIRNVMNLISHLRSRRHEDACENYKAYKQTTKSVWCSICNISCSSEGNMEAHLSGNMHLTRIQLNNVGSRLEI</sequence>
<reference evidence="3" key="1">
    <citation type="submission" date="2016-02" db="EMBL/GenBank/DDBJ databases">
        <title>WGS assembly of Manihot esculenta.</title>
        <authorList>
            <person name="Bredeson J.V."/>
            <person name="Prochnik S.E."/>
            <person name="Lyons J.B."/>
            <person name="Schmutz J."/>
            <person name="Grimwood J."/>
            <person name="Vrebalov J."/>
            <person name="Bart R.S."/>
            <person name="Amuge T."/>
            <person name="Ferguson M.E."/>
            <person name="Green R."/>
            <person name="Putnam N."/>
            <person name="Stites J."/>
            <person name="Rounsley S."/>
            <person name="Rokhsar D.S."/>
        </authorList>
    </citation>
    <scope>NUCLEOTIDE SEQUENCE [LARGE SCALE GENOMIC DNA]</scope>
    <source>
        <tissue evidence="3">Leaf</tissue>
    </source>
</reference>
<keyword evidence="1" id="KW-1133">Transmembrane helix</keyword>
<feature type="domain" description="C2H2-type" evidence="2">
    <location>
        <begin position="315"/>
        <end position="337"/>
    </location>
</feature>
<dbReference type="InterPro" id="IPR004345">
    <property type="entry name" value="TB2_DP1_HVA22"/>
</dbReference>
<proteinExistence type="predicted"/>
<dbReference type="PANTHER" id="PTHR47487">
    <property type="entry name" value="OS06G0651300 PROTEIN-RELATED"/>
    <property type="match status" value="1"/>
</dbReference>
<keyword evidence="1" id="KW-0472">Membrane</keyword>
<dbReference type="AlphaFoldDB" id="A0A2C9V4X1"/>
<evidence type="ECO:0000256" key="1">
    <source>
        <dbReference type="SAM" id="Phobius"/>
    </source>
</evidence>
<dbReference type="GO" id="GO:0003676">
    <property type="term" value="F:nucleic acid binding"/>
    <property type="evidence" value="ECO:0007669"/>
    <property type="project" value="InterPro"/>
</dbReference>
<evidence type="ECO:0000313" key="3">
    <source>
        <dbReference type="EMBL" id="OAY39457.1"/>
    </source>
</evidence>
<name>A0A2C9V4X1_MANES</name>